<dbReference type="InterPro" id="IPR017006">
    <property type="entry name" value="UCP032756"/>
</dbReference>
<feature type="region of interest" description="Disordered" evidence="1">
    <location>
        <begin position="160"/>
        <end position="183"/>
    </location>
</feature>
<accession>A2BM94</accession>
<evidence type="ECO:0000256" key="1">
    <source>
        <dbReference type="SAM" id="MobiDB-lite"/>
    </source>
</evidence>
<dbReference type="OrthoDB" id="15027at2157"/>
<dbReference type="RefSeq" id="WP_011822423.1">
    <property type="nucleotide sequence ID" value="NC_008818.1"/>
</dbReference>
<name>A2BM94_HYPBU</name>
<dbReference type="Proteomes" id="UP000002593">
    <property type="component" value="Chromosome"/>
</dbReference>
<proteinExistence type="predicted"/>
<dbReference type="eggNOG" id="arCOG04251">
    <property type="taxonomic scope" value="Archaea"/>
</dbReference>
<dbReference type="EnsemblBacteria" id="ABM81105">
    <property type="protein sequence ID" value="ABM81105"/>
    <property type="gene ID" value="Hbut_1275"/>
</dbReference>
<dbReference type="AlphaFoldDB" id="A2BM94"/>
<dbReference type="HOGENOM" id="CLU_126372_0_0_2"/>
<dbReference type="Pfam" id="PF10051">
    <property type="entry name" value="DUF2286"/>
    <property type="match status" value="1"/>
</dbReference>
<organism evidence="2 3">
    <name type="scientific">Hyperthermus butylicus (strain DSM 5456 / JCM 9403 / PLM1-5)</name>
    <dbReference type="NCBI Taxonomy" id="415426"/>
    <lineage>
        <taxon>Archaea</taxon>
        <taxon>Thermoproteota</taxon>
        <taxon>Thermoprotei</taxon>
        <taxon>Desulfurococcales</taxon>
        <taxon>Pyrodictiaceae</taxon>
        <taxon>Hyperthermus</taxon>
    </lineage>
</organism>
<dbReference type="STRING" id="415426.Hbut_1275"/>
<protein>
    <submittedName>
        <fullName evidence="2">Conserved crenarchaeal protein</fullName>
    </submittedName>
</protein>
<keyword evidence="3" id="KW-1185">Reference proteome</keyword>
<reference evidence="2 3" key="1">
    <citation type="journal article" date="2007" name="Archaea">
        <title>The genome of Hyperthermus butylicus: a sulfur-reducing, peptide fermenting, neutrophilic Crenarchaeote growing up to 108 degrees C.</title>
        <authorList>
            <person name="Brugger K."/>
            <person name="Chen L."/>
            <person name="Stark M."/>
            <person name="Zibat A."/>
            <person name="Redder P."/>
            <person name="Ruepp A."/>
            <person name="Awayez M."/>
            <person name="She Q."/>
            <person name="Garrett R.A."/>
            <person name="Klenk H.P."/>
        </authorList>
    </citation>
    <scope>NUCLEOTIDE SEQUENCE [LARGE SCALE GENOMIC DNA]</scope>
    <source>
        <strain evidence="3">DSM 5456 / JCM 9403 / PLM1-5</strain>
    </source>
</reference>
<sequence>MGKVLVIRAEEGKIVSSDILDGDFAKIAKDVTARALTEWNPEESDLTALRTKLELRYPKPLPPEIADKILELSLKYSLEGNDVIVNLPVLVVSFDNRWIDETTYLDKKIYVIALYLDDNAKKQLEEYAAEATKAPKSVEALTGAEQLTLSEEELRRLEEGLAEVEEEETTKKTRRKRSRRKKS</sequence>
<dbReference type="KEGG" id="hbu:Hbut_1275"/>
<dbReference type="EMBL" id="CP000493">
    <property type="protein sequence ID" value="ABM81105.1"/>
    <property type="molecule type" value="Genomic_DNA"/>
</dbReference>
<evidence type="ECO:0000313" key="3">
    <source>
        <dbReference type="Proteomes" id="UP000002593"/>
    </source>
</evidence>
<gene>
    <name evidence="2" type="ordered locus">Hbut_1275</name>
</gene>
<dbReference type="GeneID" id="4781403"/>
<feature type="compositionally biased region" description="Basic residues" evidence="1">
    <location>
        <begin position="172"/>
        <end position="183"/>
    </location>
</feature>
<evidence type="ECO:0000313" key="2">
    <source>
        <dbReference type="EMBL" id="ABM81105.1"/>
    </source>
</evidence>